<dbReference type="CDD" id="cd00590">
    <property type="entry name" value="RRM_SF"/>
    <property type="match status" value="1"/>
</dbReference>
<reference evidence="3 4" key="1">
    <citation type="submission" date="2019-09" db="EMBL/GenBank/DDBJ databases">
        <title>Draft genome of the ectomycorrhizal ascomycete Sphaerosporella brunnea.</title>
        <authorList>
            <consortium name="DOE Joint Genome Institute"/>
            <person name="Benucci G.M."/>
            <person name="Marozzi G."/>
            <person name="Antonielli L."/>
            <person name="Sanchez S."/>
            <person name="Marco P."/>
            <person name="Wang X."/>
            <person name="Falini L.B."/>
            <person name="Barry K."/>
            <person name="Haridas S."/>
            <person name="Lipzen A."/>
            <person name="Labutti K."/>
            <person name="Grigoriev I.V."/>
            <person name="Murat C."/>
            <person name="Martin F."/>
            <person name="Albertini E."/>
            <person name="Donnini D."/>
            <person name="Bonito G."/>
        </authorList>
    </citation>
    <scope>NUCLEOTIDE SEQUENCE [LARGE SCALE GENOMIC DNA]</scope>
    <source>
        <strain evidence="3 4">Sb_GMNB300</strain>
    </source>
</reference>
<dbReference type="InterPro" id="IPR007855">
    <property type="entry name" value="RDRP"/>
</dbReference>
<dbReference type="GO" id="GO:0030422">
    <property type="term" value="P:siRNA processing"/>
    <property type="evidence" value="ECO:0007669"/>
    <property type="project" value="TreeGrafter"/>
</dbReference>
<sequence length="1537" mass="174365">MPMLLSLPNSPPQVARRKVEPRVKTRRPSEPGRNRWEEETSNTLAGPPGIRLPERRPVHPSAQPQGLQIRPCDPSPSPSVRVDEPAQKLITRHTAVDSFPEKAQTEEKVHGVLAAHVHPCNQPFLRNEEWRKQPDVTVRFGPKLSPSISVKDIFLRIRDFGTVEMIDLLIDDDGRKIGKALVRFSNVRTPFWEAGWINFGSGTVGMKLERYKGASTVPSPSNPSKLYPAKLRFEVESLEFGFMLQAEEFMSMHKTRPGNKITWEVNLLKKRIEMMFHLFFDENDPAVKRVGPPQSDPRIYKVEIPFTQLQEILVPADEAKDGHKRTFVLPLPDPPRVSRELTNWTKSMEEPAMTRWTIHDVYMRQTDIELDMRIRGDRPVSLRHAQPVIDIGRWTTYRLCFDLKDSKCMEKFQTMLDAFKDFNVRSKPLQKFQVECDQSKLNPIWSYLDREQAQGASSAELLSSPFLTFPVRYQLEVCISHGHLNEYNLTHEFVDMLAKLSERDAVALLEAVHENKARFFQPMDILKIPRNKRIDSARPIPAACVQMRRATVTPTGILFHTPSVEISNRVIRHYDRYADRFIRVTFTDEKSSGRIRFTDKDNANELFGRVYRALNRGIVMGDRHYQFLAFGNSQLREHSAYFFAGAHDLSVNDIRTWMGEFSDIRVIAKHASRLGQCFSTTKAFKSCDVTLRRIPDVDRNGYKFSDGVGTMSPVVAHLLTEEFLGSRRSLPNYQASCFQFRLGGHKGVLALDPTTINLEVHLRPSQEKFWCPHKTLEIIRCSQFAAASLNRQLIQVMSNLGVSDLFFRNRLNQILADYSTAVTSPNKALELLTKHIDPNFQTLAIANLIRFGFMASAEPFVMSLIHLWRAWTIKYLKEKAKITIDDGAFLLGVVDETATLRGYFEEVSEEDQLPQIFCQVTDISMNRTRVITGRCVVARNPSLHPGDVRIVEAVDVPALHHLVDVVVFPQTGDRDIPSMLSGGDLDGDDYVVIWDEELTAPGVITNEPPASYKPKDPIVLDRDVSIKDIQKFFVNYMKNDRLGSIANAHLAWADSHTLGVKSPICLQLAELHSDAVDYPKTGLKAQMSKAHRIRRWPHFFEKPVEEGVYISTKILGQLYDMVERVDFTPCYHLPPNEKIMTAFELSPGDLQEAMQLKNEYDAAVYRIMAQHDIKSEFEVWSTFVMHHSGSNDYKFHEEIGGIAETLKDRFCKYVIENCAEPRKTVLPRKVAAMYVVTQRAIEQAKSDILAEKERLAPRNKGKLSFEALTKEDLQKLPLMSFPWLFGEVLARLASGYKDVAHDYSGPGHCEVSFISRTDDEGDYEYVPIKEEDNALDDGQGDHVPIREEDNALDDGQGDHVPIREEENALDDGQGYHVPIREEENALDDGQGYHVPIREEENALDGGQGYHVPIKKPENALDDGQGYLYSLNDGQGCLYPLDDGQGLYPLDDGQGCLYPLDDGSLYPLDDGQDYLYPLSELGRIGLGRIEFAGIELGDIAVSDGTDGSFSEGSDTPSEADEIYPAKPSNEDSKGDRYF</sequence>
<dbReference type="GO" id="GO:0003723">
    <property type="term" value="F:RNA binding"/>
    <property type="evidence" value="ECO:0007669"/>
    <property type="project" value="UniProtKB-KW"/>
</dbReference>
<keyword evidence="4" id="KW-1185">Reference proteome</keyword>
<dbReference type="InterPro" id="IPR057596">
    <property type="entry name" value="RDRP_core"/>
</dbReference>
<feature type="domain" description="RDRP core" evidence="2">
    <location>
        <begin position="552"/>
        <end position="1122"/>
    </location>
</feature>
<feature type="region of interest" description="Disordered" evidence="1">
    <location>
        <begin position="1"/>
        <end position="82"/>
    </location>
</feature>
<feature type="compositionally biased region" description="Basic and acidic residues" evidence="1">
    <location>
        <begin position="1527"/>
        <end position="1537"/>
    </location>
</feature>
<dbReference type="Pfam" id="PF05183">
    <property type="entry name" value="RdRP"/>
    <property type="match status" value="1"/>
</dbReference>
<dbReference type="Proteomes" id="UP000326924">
    <property type="component" value="Unassembled WGS sequence"/>
</dbReference>
<name>A0A5J5F7B8_9PEZI</name>
<dbReference type="EMBL" id="VXIS01000019">
    <property type="protein sequence ID" value="KAA8912907.1"/>
    <property type="molecule type" value="Genomic_DNA"/>
</dbReference>
<dbReference type="InParanoid" id="A0A5J5F7B8"/>
<feature type="region of interest" description="Disordered" evidence="1">
    <location>
        <begin position="1502"/>
        <end position="1537"/>
    </location>
</feature>
<dbReference type="OrthoDB" id="6513042at2759"/>
<comment type="caution">
    <text evidence="3">The sequence shown here is derived from an EMBL/GenBank/DDBJ whole genome shotgun (WGS) entry which is preliminary data.</text>
</comment>
<feature type="compositionally biased region" description="Polar residues" evidence="1">
    <location>
        <begin position="1504"/>
        <end position="1515"/>
    </location>
</feature>
<evidence type="ECO:0000313" key="4">
    <source>
        <dbReference type="Proteomes" id="UP000326924"/>
    </source>
</evidence>
<evidence type="ECO:0000259" key="2">
    <source>
        <dbReference type="Pfam" id="PF05183"/>
    </source>
</evidence>
<dbReference type="GO" id="GO:0031380">
    <property type="term" value="C:nuclear RNA-directed RNA polymerase complex"/>
    <property type="evidence" value="ECO:0007669"/>
    <property type="project" value="TreeGrafter"/>
</dbReference>
<gene>
    <name evidence="3" type="ORF">FN846DRAFT_903263</name>
</gene>
<accession>A0A5J5F7B8</accession>
<dbReference type="PANTHER" id="PTHR23079:SF55">
    <property type="entry name" value="RNA-DIRECTED RNA POLYMERASE"/>
    <property type="match status" value="1"/>
</dbReference>
<evidence type="ECO:0000256" key="1">
    <source>
        <dbReference type="SAM" id="MobiDB-lite"/>
    </source>
</evidence>
<proteinExistence type="predicted"/>
<dbReference type="GO" id="GO:0003968">
    <property type="term" value="F:RNA-directed RNA polymerase activity"/>
    <property type="evidence" value="ECO:0007669"/>
    <property type="project" value="UniProtKB-KW"/>
</dbReference>
<dbReference type="PANTHER" id="PTHR23079">
    <property type="entry name" value="RNA-DEPENDENT RNA POLYMERASE"/>
    <property type="match status" value="1"/>
</dbReference>
<organism evidence="3 4">
    <name type="scientific">Sphaerosporella brunnea</name>
    <dbReference type="NCBI Taxonomy" id="1250544"/>
    <lineage>
        <taxon>Eukaryota</taxon>
        <taxon>Fungi</taxon>
        <taxon>Dikarya</taxon>
        <taxon>Ascomycota</taxon>
        <taxon>Pezizomycotina</taxon>
        <taxon>Pezizomycetes</taxon>
        <taxon>Pezizales</taxon>
        <taxon>Pyronemataceae</taxon>
        <taxon>Sphaerosporella</taxon>
    </lineage>
</organism>
<protein>
    <submittedName>
        <fullName evidence="3">RNA dependent RNA polymerase-domain-containing protein</fullName>
    </submittedName>
</protein>
<feature type="compositionally biased region" description="Basic and acidic residues" evidence="1">
    <location>
        <begin position="17"/>
        <end position="38"/>
    </location>
</feature>
<evidence type="ECO:0000313" key="3">
    <source>
        <dbReference type="EMBL" id="KAA8912907.1"/>
    </source>
</evidence>